<gene>
    <name evidence="1" type="ORF">RISINGSUN_219</name>
</gene>
<dbReference type="EMBL" id="MF459646">
    <property type="protein sequence ID" value="ASU03451.1"/>
    <property type="molecule type" value="Genomic_DNA"/>
</dbReference>
<proteinExistence type="predicted"/>
<evidence type="ECO:0000313" key="1">
    <source>
        <dbReference type="EMBL" id="ASU03451.1"/>
    </source>
</evidence>
<sequence length="124" mass="13957">MVLPTTLPTSLLVIADSNFVNICQNPDEYFEKLKSVVGKHAENGVVLYTVPGKYGINSLDKEIEAIPVVDRNKTVFMQTLENSASMYDELLIVSIAEEDNFINGAIEVMTNLNKSITHYRYNRK</sequence>
<evidence type="ECO:0000313" key="2">
    <source>
        <dbReference type="Proteomes" id="UP000225553"/>
    </source>
</evidence>
<organism evidence="1 2">
    <name type="scientific">Erwinia phage vB_EamM_RisingSun</name>
    <dbReference type="NCBI Taxonomy" id="2026080"/>
    <lineage>
        <taxon>Viruses</taxon>
        <taxon>Duplodnaviria</taxon>
        <taxon>Heunggongvirae</taxon>
        <taxon>Uroviricota</taxon>
        <taxon>Caudoviricetes</taxon>
        <taxon>Chimalliviridae</taxon>
        <taxon>Risingsunvirus</taxon>
        <taxon>Risingsunvirus risingsun</taxon>
    </lineage>
</organism>
<keyword evidence="2" id="KW-1185">Reference proteome</keyword>
<protein>
    <submittedName>
        <fullName evidence="1">Uncharacterized protein</fullName>
    </submittedName>
</protein>
<accession>A0A223LHF5</accession>
<reference evidence="2" key="1">
    <citation type="submission" date="2017-07" db="EMBL/GenBank/DDBJ databases">
        <authorList>
            <person name="Putnam M.J."/>
            <person name="Sharma R."/>
            <person name="Kruger J.L."/>
            <person name="Berg J.A."/>
            <person name="Payne A.M."/>
            <person name="Fajardo C.P."/>
            <person name="Breakwell D.P."/>
            <person name="Hope S."/>
            <person name="Grose J.H."/>
        </authorList>
    </citation>
    <scope>NUCLEOTIDE SEQUENCE [LARGE SCALE GENOMIC DNA]</scope>
</reference>
<dbReference type="OrthoDB" id="18707at10239"/>
<dbReference type="Proteomes" id="UP000225553">
    <property type="component" value="Segment"/>
</dbReference>
<name>A0A223LHF5_9CAUD</name>